<protein>
    <submittedName>
        <fullName evidence="1">Two-component response regulator</fullName>
    </submittedName>
</protein>
<dbReference type="AlphaFoldDB" id="A0A480A6M6"/>
<dbReference type="EMBL" id="BJCE01000446">
    <property type="protein sequence ID" value="GCL40172.1"/>
    <property type="molecule type" value="Genomic_DNA"/>
</dbReference>
<evidence type="ECO:0000313" key="1">
    <source>
        <dbReference type="EMBL" id="GCL40172.1"/>
    </source>
</evidence>
<proteinExistence type="predicted"/>
<comment type="caution">
    <text evidence="1">The sequence shown here is derived from an EMBL/GenBank/DDBJ whole genome shotgun (WGS) entry which is preliminary data.</text>
</comment>
<name>A0A480A6M6_9CYAN</name>
<accession>A0A480A6M6</accession>
<dbReference type="RefSeq" id="WP_371851493.1">
    <property type="nucleotide sequence ID" value="NZ_BJCE01000446.1"/>
</dbReference>
<evidence type="ECO:0000313" key="2">
    <source>
        <dbReference type="Proteomes" id="UP000300142"/>
    </source>
</evidence>
<organism evidence="1 2">
    <name type="scientific">Sphaerospermopsis reniformis</name>
    <dbReference type="NCBI Taxonomy" id="531300"/>
    <lineage>
        <taxon>Bacteria</taxon>
        <taxon>Bacillati</taxon>
        <taxon>Cyanobacteriota</taxon>
        <taxon>Cyanophyceae</taxon>
        <taxon>Nostocales</taxon>
        <taxon>Aphanizomenonaceae</taxon>
        <taxon>Sphaerospermopsis</taxon>
    </lineage>
</organism>
<reference evidence="2" key="1">
    <citation type="submission" date="2019-02" db="EMBL/GenBank/DDBJ databases">
        <title>Draft genome sequence of Sphaerospermopsis reniformis NIES-1949.</title>
        <authorList>
            <person name="Yamaguchi H."/>
            <person name="Suzuki S."/>
            <person name="Kawachi M."/>
        </authorList>
    </citation>
    <scope>NUCLEOTIDE SEQUENCE [LARGE SCALE GENOMIC DNA]</scope>
    <source>
        <strain evidence="2">NIES-1949</strain>
    </source>
</reference>
<sequence length="53" mass="6404">MRLILVEDEKDLGSSIHHALTQRDYIVDWVEDRATSNDFKILIYFYLSSEYFF</sequence>
<dbReference type="Proteomes" id="UP000300142">
    <property type="component" value="Unassembled WGS sequence"/>
</dbReference>
<gene>
    <name evidence="1" type="ORF">SR1949_53060</name>
</gene>
<keyword evidence="2" id="KW-1185">Reference proteome</keyword>